<keyword evidence="2" id="KW-1185">Reference proteome</keyword>
<dbReference type="RefSeq" id="WP_139181769.1">
    <property type="nucleotide sequence ID" value="NZ_MIPT01000001.1"/>
</dbReference>
<dbReference type="AlphaFoldDB" id="A0A1S1HI05"/>
<gene>
    <name evidence="1" type="ORF">BHE75_03718</name>
</gene>
<proteinExistence type="predicted"/>
<protein>
    <recommendedName>
        <fullName evidence="3">HMA domain-containing protein</fullName>
    </recommendedName>
</protein>
<name>A0A1S1HI05_9SPHN</name>
<accession>A0A1S1HI05</accession>
<evidence type="ECO:0000313" key="1">
    <source>
        <dbReference type="EMBL" id="OHT21707.1"/>
    </source>
</evidence>
<organism evidence="1 2">
    <name type="scientific">Edaphosphingomonas haloaromaticamans</name>
    <dbReference type="NCBI Taxonomy" id="653954"/>
    <lineage>
        <taxon>Bacteria</taxon>
        <taxon>Pseudomonadati</taxon>
        <taxon>Pseudomonadota</taxon>
        <taxon>Alphaproteobacteria</taxon>
        <taxon>Sphingomonadales</taxon>
        <taxon>Rhizorhabdaceae</taxon>
        <taxon>Edaphosphingomonas</taxon>
    </lineage>
</organism>
<evidence type="ECO:0008006" key="3">
    <source>
        <dbReference type="Google" id="ProtNLM"/>
    </source>
</evidence>
<sequence length="166" mass="17676">MDRSPKAETTRGHLKHRMPGRVRIVLDRPLPHSTRLESLATALAAIPGIDSAEIRPTSGSIVIRHRGDFDELRESIAREGIQIASSITHLQPIDPMGAAAQKLGTVDGAIARLTDGRADLWSLAFAGLVAGGVIQLARGRVAGPALTLLGQAATLSMARPLRTFIR</sequence>
<dbReference type="EMBL" id="MIPT01000001">
    <property type="protein sequence ID" value="OHT21707.1"/>
    <property type="molecule type" value="Genomic_DNA"/>
</dbReference>
<reference evidence="1 2" key="1">
    <citation type="submission" date="2016-09" db="EMBL/GenBank/DDBJ databases">
        <title>Metabolic pathway, cell adaptation mechanisms and a novel monoxygenase revealed through proteogenomic-transcription analysis of a Sphingomonas haloaromaticamans strain degrading the fungicide ortho-phenylphenol.</title>
        <authorList>
            <person name="Perruchon C."/>
            <person name="Papadopoulou E.S."/>
            <person name="Rousidou C."/>
            <person name="Vasileiadis S."/>
            <person name="Tanou G."/>
            <person name="Amoutzias G."/>
            <person name="Molassiotis A."/>
            <person name="Karpouzas D.G."/>
        </authorList>
    </citation>
    <scope>NUCLEOTIDE SEQUENCE [LARGE SCALE GENOMIC DNA]</scope>
    <source>
        <strain evidence="1 2">P3</strain>
    </source>
</reference>
<comment type="caution">
    <text evidence="1">The sequence shown here is derived from an EMBL/GenBank/DDBJ whole genome shotgun (WGS) entry which is preliminary data.</text>
</comment>
<dbReference type="OrthoDB" id="7596117at2"/>
<dbReference type="Proteomes" id="UP000179467">
    <property type="component" value="Unassembled WGS sequence"/>
</dbReference>
<evidence type="ECO:0000313" key="2">
    <source>
        <dbReference type="Proteomes" id="UP000179467"/>
    </source>
</evidence>